<gene>
    <name evidence="3" type="ORF">CKO42_22965</name>
</gene>
<evidence type="ECO:0000313" key="4">
    <source>
        <dbReference type="Proteomes" id="UP001138768"/>
    </source>
</evidence>
<dbReference type="Pfam" id="PF02517">
    <property type="entry name" value="Rce1-like"/>
    <property type="match status" value="1"/>
</dbReference>
<dbReference type="SUPFAM" id="SSF55785">
    <property type="entry name" value="PYP-like sensor domain (PAS domain)"/>
    <property type="match status" value="1"/>
</dbReference>
<evidence type="ECO:0000313" key="3">
    <source>
        <dbReference type="EMBL" id="MBK1621224.1"/>
    </source>
</evidence>
<keyword evidence="1" id="KW-1133">Transmembrane helix</keyword>
<protein>
    <recommendedName>
        <fullName evidence="2">PAS domain-containing protein</fullName>
    </recommendedName>
</protein>
<dbReference type="InterPro" id="IPR000014">
    <property type="entry name" value="PAS"/>
</dbReference>
<evidence type="ECO:0000259" key="2">
    <source>
        <dbReference type="SMART" id="SM00091"/>
    </source>
</evidence>
<feature type="transmembrane region" description="Helical" evidence="1">
    <location>
        <begin position="328"/>
        <end position="354"/>
    </location>
</feature>
<feature type="transmembrane region" description="Helical" evidence="1">
    <location>
        <begin position="231"/>
        <end position="254"/>
    </location>
</feature>
<keyword evidence="4" id="KW-1185">Reference proteome</keyword>
<feature type="transmembrane region" description="Helical" evidence="1">
    <location>
        <begin position="188"/>
        <end position="210"/>
    </location>
</feature>
<dbReference type="AlphaFoldDB" id="A0A9X1B6J8"/>
<feature type="transmembrane region" description="Helical" evidence="1">
    <location>
        <begin position="274"/>
        <end position="291"/>
    </location>
</feature>
<proteinExistence type="predicted"/>
<dbReference type="SMART" id="SM00091">
    <property type="entry name" value="PAS"/>
    <property type="match status" value="1"/>
</dbReference>
<evidence type="ECO:0000256" key="1">
    <source>
        <dbReference type="SAM" id="Phobius"/>
    </source>
</evidence>
<dbReference type="CDD" id="cd00130">
    <property type="entry name" value="PAS"/>
    <property type="match status" value="1"/>
</dbReference>
<keyword evidence="1" id="KW-0812">Transmembrane</keyword>
<dbReference type="GO" id="GO:0004175">
    <property type="term" value="F:endopeptidase activity"/>
    <property type="evidence" value="ECO:0007669"/>
    <property type="project" value="UniProtKB-ARBA"/>
</dbReference>
<keyword evidence="1" id="KW-0472">Membrane</keyword>
<comment type="caution">
    <text evidence="3">The sequence shown here is derived from an EMBL/GenBank/DDBJ whole genome shotgun (WGS) entry which is preliminary data.</text>
</comment>
<feature type="transmembrane region" description="Helical" evidence="1">
    <location>
        <begin position="157"/>
        <end position="176"/>
    </location>
</feature>
<dbReference type="RefSeq" id="WP_200249648.1">
    <property type="nucleotide sequence ID" value="NZ_NRRY01000063.1"/>
</dbReference>
<dbReference type="InterPro" id="IPR013656">
    <property type="entry name" value="PAS_4"/>
</dbReference>
<organism evidence="3 4">
    <name type="scientific">Lamprobacter modestohalophilus</name>
    <dbReference type="NCBI Taxonomy" id="1064514"/>
    <lineage>
        <taxon>Bacteria</taxon>
        <taxon>Pseudomonadati</taxon>
        <taxon>Pseudomonadota</taxon>
        <taxon>Gammaproteobacteria</taxon>
        <taxon>Chromatiales</taxon>
        <taxon>Chromatiaceae</taxon>
        <taxon>Lamprobacter</taxon>
    </lineage>
</organism>
<dbReference type="Proteomes" id="UP001138768">
    <property type="component" value="Unassembled WGS sequence"/>
</dbReference>
<dbReference type="InterPro" id="IPR035965">
    <property type="entry name" value="PAS-like_dom_sf"/>
</dbReference>
<dbReference type="GO" id="GO:0080120">
    <property type="term" value="P:CAAX-box protein maturation"/>
    <property type="evidence" value="ECO:0007669"/>
    <property type="project" value="UniProtKB-ARBA"/>
</dbReference>
<dbReference type="Pfam" id="PF08448">
    <property type="entry name" value="PAS_4"/>
    <property type="match status" value="1"/>
</dbReference>
<dbReference type="EMBL" id="NRRY01000063">
    <property type="protein sequence ID" value="MBK1621224.1"/>
    <property type="molecule type" value="Genomic_DNA"/>
</dbReference>
<feature type="transmembrane region" description="Helical" evidence="1">
    <location>
        <begin position="366"/>
        <end position="386"/>
    </location>
</feature>
<dbReference type="InterPro" id="IPR003675">
    <property type="entry name" value="Rce1/LyrA-like_dom"/>
</dbReference>
<name>A0A9X1B6J8_9GAMM</name>
<dbReference type="Gene3D" id="3.30.450.20">
    <property type="entry name" value="PAS domain"/>
    <property type="match status" value="1"/>
</dbReference>
<feature type="domain" description="PAS" evidence="2">
    <location>
        <begin position="12"/>
        <end position="79"/>
    </location>
</feature>
<sequence>MLDRRNPELPPAMAADMLGSMKDGVLAVDPTGAILLANPVALAMFELEATKVIGATFAEVFLTRDGLDAFNDCMLAAIYNPGVPQTQELVLSPGGEERFIIVRTNRLTSQADGSGIDGDTARSTGRSTEGVVAVISDISERVRRLRDKVESEQQRAAAGRFIVAIFTVFSLFTLTLEPMQAFARAGGLDIGPLIGLLALVLTAVGIMWWTHLPPARLGLTWHLRRRDLAESIFWSIGFCVFITLGKLFVLRVLLGISADERALFEFWVLDNGEVVTSASLMALGIAFYIVTTPIQEIGARSAIQAPLQTFLDGAVRSPRWTANIVTTLMFAVLHAHLDPIVALMVTVPSLLWGWLFMRSDTILSPIISHTIIGIYAVFVLGLFVGFDNQ</sequence>
<accession>A0A9X1B6J8</accession>
<reference evidence="3 4" key="1">
    <citation type="journal article" date="2020" name="Microorganisms">
        <title>Osmotic Adaptation and Compatible Solute Biosynthesis of Phototrophic Bacteria as Revealed from Genome Analyses.</title>
        <authorList>
            <person name="Imhoff J.F."/>
            <person name="Rahn T."/>
            <person name="Kunzel S."/>
            <person name="Keller A."/>
            <person name="Neulinger S.C."/>
        </authorList>
    </citation>
    <scope>NUCLEOTIDE SEQUENCE [LARGE SCALE GENOMIC DNA]</scope>
    <source>
        <strain evidence="3 4">DSM 25653</strain>
    </source>
</reference>